<dbReference type="PANTHER" id="PTHR45653:SF6">
    <property type="entry name" value="DEDICATOR OF CYTOKINESIS PROTEIN 2"/>
    <property type="match status" value="1"/>
</dbReference>
<dbReference type="Ensembl" id="ENSSCAT00000014837.1">
    <property type="protein sequence ID" value="ENSSCAP00000013185.1"/>
    <property type="gene ID" value="ENSSCAG00000009654.1"/>
</dbReference>
<dbReference type="Gene3D" id="2.60.40.150">
    <property type="entry name" value="C2 domain"/>
    <property type="match status" value="1"/>
</dbReference>
<dbReference type="AlphaFoldDB" id="A0A8C9N552"/>
<dbReference type="GO" id="GO:0016477">
    <property type="term" value="P:cell migration"/>
    <property type="evidence" value="ECO:0007669"/>
    <property type="project" value="TreeGrafter"/>
</dbReference>
<evidence type="ECO:0000259" key="4">
    <source>
        <dbReference type="PROSITE" id="PS51650"/>
    </source>
</evidence>
<accession>A0A8C9N552</accession>
<dbReference type="InterPro" id="IPR027007">
    <property type="entry name" value="C2_DOCK-type_domain"/>
</dbReference>
<dbReference type="Pfam" id="PF23554">
    <property type="entry name" value="TPR_DOCK"/>
    <property type="match status" value="2"/>
</dbReference>
<dbReference type="GO" id="GO:0031267">
    <property type="term" value="F:small GTPase binding"/>
    <property type="evidence" value="ECO:0007669"/>
    <property type="project" value="TreeGrafter"/>
</dbReference>
<dbReference type="PROSITE" id="PS51650">
    <property type="entry name" value="C2_DOCK"/>
    <property type="match status" value="1"/>
</dbReference>
<dbReference type="GO" id="GO:0007520">
    <property type="term" value="P:myoblast fusion"/>
    <property type="evidence" value="ECO:0007669"/>
    <property type="project" value="TreeGrafter"/>
</dbReference>
<dbReference type="Gene3D" id="1.20.1270.350">
    <property type="entry name" value="Dedicator of cytokinesis N-terminal subdomain"/>
    <property type="match status" value="1"/>
</dbReference>
<protein>
    <recommendedName>
        <fullName evidence="4">C2 DOCK-type domain-containing protein</fullName>
    </recommendedName>
</protein>
<dbReference type="Pfam" id="PF14429">
    <property type="entry name" value="DOCK-C2"/>
    <property type="match status" value="1"/>
</dbReference>
<evidence type="ECO:0000256" key="2">
    <source>
        <dbReference type="ARBA" id="ARBA00022490"/>
    </source>
</evidence>
<dbReference type="Pfam" id="PF16172">
    <property type="entry name" value="DOCK_N"/>
    <property type="match status" value="1"/>
</dbReference>
<comment type="subcellular location">
    <subcellularLocation>
        <location evidence="1">Cytoplasm</location>
    </subcellularLocation>
</comment>
<evidence type="ECO:0000256" key="3">
    <source>
        <dbReference type="PROSITE-ProRule" id="PRU00983"/>
    </source>
</evidence>
<keyword evidence="2" id="KW-0963">Cytoplasm</keyword>
<reference evidence="5" key="1">
    <citation type="submission" date="2025-08" db="UniProtKB">
        <authorList>
            <consortium name="Ensembl"/>
        </authorList>
    </citation>
    <scope>IDENTIFICATION</scope>
</reference>
<dbReference type="PANTHER" id="PTHR45653">
    <property type="entry name" value="DEDICATOR OF CYTOKINESIS"/>
    <property type="match status" value="1"/>
</dbReference>
<dbReference type="InterPro" id="IPR056372">
    <property type="entry name" value="TPR_DOCK"/>
</dbReference>
<dbReference type="FunFam" id="1.20.1270.350:FF:000001">
    <property type="entry name" value="dedicator of cytokinesis protein 4"/>
    <property type="match status" value="1"/>
</dbReference>
<evidence type="ECO:0000313" key="6">
    <source>
        <dbReference type="Proteomes" id="UP000694409"/>
    </source>
</evidence>
<name>A0A8C9N552_SERCA</name>
<dbReference type="GO" id="GO:0005085">
    <property type="term" value="F:guanyl-nucleotide exchange factor activity"/>
    <property type="evidence" value="ECO:0007669"/>
    <property type="project" value="InterPro"/>
</dbReference>
<organism evidence="5 6">
    <name type="scientific">Serinus canaria</name>
    <name type="common">Island canary</name>
    <name type="synonym">Fringilla canaria</name>
    <dbReference type="NCBI Taxonomy" id="9135"/>
    <lineage>
        <taxon>Eukaryota</taxon>
        <taxon>Metazoa</taxon>
        <taxon>Chordata</taxon>
        <taxon>Craniata</taxon>
        <taxon>Vertebrata</taxon>
        <taxon>Euteleostomi</taxon>
        <taxon>Archelosauria</taxon>
        <taxon>Archosauria</taxon>
        <taxon>Dinosauria</taxon>
        <taxon>Saurischia</taxon>
        <taxon>Theropoda</taxon>
        <taxon>Coelurosauria</taxon>
        <taxon>Aves</taxon>
        <taxon>Neognathae</taxon>
        <taxon>Neoaves</taxon>
        <taxon>Telluraves</taxon>
        <taxon>Australaves</taxon>
        <taxon>Passeriformes</taxon>
        <taxon>Passeroidea</taxon>
        <taxon>Fringillidae</taxon>
        <taxon>Carduelinae</taxon>
        <taxon>Serinus</taxon>
    </lineage>
</organism>
<dbReference type="FunFam" id="2.60.40.150:FF:000044">
    <property type="entry name" value="dedicator of cytokinesis protein 1"/>
    <property type="match status" value="1"/>
</dbReference>
<sequence>RTKEHHLPLQIGEMVHILQASEGKGDPWVCRGQGWGAPPSAPCGLPAVLGQSRAPCASPRLEENVVPSDMPMVQEITTTLREWATIWKQLYVAGQTERYGQVKRMMQELMEQRSQLLSGTLPKDQLLRLRKEVTGKMDYGNKILTLDLVVRDEDENILDPDRTSVISLFQAHRRAAQTLSQRIQEETVRLAPGHGTHGAASPSHNLYLCVRNFVCHIGEEAQLFMALYDPGEQRIISENYVIRWASTGVPQDIELLNNLKVVFTDLGSTDLKRERLFLVCQIIRVGRMDLRDSHSRKLSTGLRRPFGISVMDITDITKGTCDSDEDKQHFIPVHLVAADGDFLHNMIRKAVEGKDINHKGQGLWVSLKVLWGDLSQVKKDHPHLVDRSTAVARKLGYPEVIMPGDVRNDIYLTLVQGEFDKGSKKTQKNVEVTVCVCDEAGNVVQNVIHAGAGDSPSSHYRSVVYYQQRHQRWMETLKIAVPIEDVHRTHLRFTFRHRSSSDCESKDRSERIFSMAFVRLMRPDGTTLRDGEHDLVLYKGDSKKLEDASAYLSLPSERNLPESKLLSGSSFRVSGATAALAVSSRDSFQISTLVCSTKLTQNGECWLPPGWGSWGCVPSPEVSPPAGPQFGSLVSITLGQRAGSSECSVFIVRLVADRKFQHFNTVLEAYIRQHFSATLAYKKLLSVLTQYVEQAGRGEPCESLPRTFKALEYIFKFIVRSRHLFAQLYEGKEVAEFQRSLQRFFLALNQLMESPLEGPTLLSQVGHGGPWGLSWAVGCQGGCPGQALAVPMLGWHCVAVPSHYVACMATILSQMDKDHYSTYIQAFSSRPELMDFLMETFILFKDLIGKTVYPGDWVVMNMVQNREFLRAINHFATTLTEMFLSNSDFELQLWNNYFHLAVAFLTQDSLQLENFSPAKRNSILAKYGDMRATIGASIRDMWYSLGQRKIEFIPGMVGPILEMTLVPELELRKSTIPIFFDMMLCEHRLTGSFSRFEDEILRRLDSEVEGGRGDEQYMQLFKSILHAAAARPAAHGGHGGLGGLGGGGSPLGLL</sequence>
<dbReference type="GO" id="GO:0005886">
    <property type="term" value="C:plasma membrane"/>
    <property type="evidence" value="ECO:0007669"/>
    <property type="project" value="TreeGrafter"/>
</dbReference>
<feature type="domain" description="C2 DOCK-type" evidence="4">
    <location>
        <begin position="407"/>
        <end position="595"/>
    </location>
</feature>
<evidence type="ECO:0000256" key="1">
    <source>
        <dbReference type="ARBA" id="ARBA00004496"/>
    </source>
</evidence>
<reference evidence="5" key="2">
    <citation type="submission" date="2025-09" db="UniProtKB">
        <authorList>
            <consortium name="Ensembl"/>
        </authorList>
    </citation>
    <scope>IDENTIFICATION</scope>
</reference>
<proteinExistence type="inferred from homology"/>
<dbReference type="GO" id="GO:0005737">
    <property type="term" value="C:cytoplasm"/>
    <property type="evidence" value="ECO:0007669"/>
    <property type="project" value="UniProtKB-SubCell"/>
</dbReference>
<dbReference type="Proteomes" id="UP000694409">
    <property type="component" value="Unassembled WGS sequence"/>
</dbReference>
<dbReference type="InterPro" id="IPR042455">
    <property type="entry name" value="DOCK_N_sub1"/>
</dbReference>
<evidence type="ECO:0000313" key="5">
    <source>
        <dbReference type="Ensembl" id="ENSSCAP00000013185.1"/>
    </source>
</evidence>
<dbReference type="InterPro" id="IPR035892">
    <property type="entry name" value="C2_domain_sf"/>
</dbReference>
<comment type="similarity">
    <text evidence="3">Belongs to the DOCK family.</text>
</comment>
<keyword evidence="6" id="KW-1185">Reference proteome</keyword>
<dbReference type="GO" id="GO:0007264">
    <property type="term" value="P:small GTPase-mediated signal transduction"/>
    <property type="evidence" value="ECO:0007669"/>
    <property type="project" value="InterPro"/>
</dbReference>
<dbReference type="GeneTree" id="ENSGT00940000154903"/>
<dbReference type="InterPro" id="IPR026791">
    <property type="entry name" value="DOCK"/>
</dbReference>
<dbReference type="InterPro" id="IPR032376">
    <property type="entry name" value="DOCK_N"/>
</dbReference>